<gene>
    <name evidence="1" type="ORF">CNMCM5623_005785</name>
    <name evidence="2" type="ORF">CNMCM7691_010114</name>
</gene>
<keyword evidence="3" id="KW-1185">Reference proteome</keyword>
<accession>A0A8H6V6L8</accession>
<evidence type="ECO:0000313" key="1">
    <source>
        <dbReference type="EMBL" id="KAF7173578.1"/>
    </source>
</evidence>
<dbReference type="EMBL" id="JACBAE010001067">
    <property type="protein sequence ID" value="KAF7173578.1"/>
    <property type="molecule type" value="Genomic_DNA"/>
</dbReference>
<protein>
    <submittedName>
        <fullName evidence="2">Uncharacterized protein</fullName>
    </submittedName>
</protein>
<evidence type="ECO:0000313" key="3">
    <source>
        <dbReference type="Proteomes" id="UP000641853"/>
    </source>
</evidence>
<dbReference type="EMBL" id="JACBAG010001830">
    <property type="protein sequence ID" value="KAF7180823.1"/>
    <property type="molecule type" value="Genomic_DNA"/>
</dbReference>
<name>A0A8H6V6L8_9EURO</name>
<dbReference type="Proteomes" id="UP000654922">
    <property type="component" value="Unassembled WGS sequence"/>
</dbReference>
<evidence type="ECO:0000313" key="2">
    <source>
        <dbReference type="EMBL" id="KAF7180823.1"/>
    </source>
</evidence>
<proteinExistence type="predicted"/>
<dbReference type="Proteomes" id="UP000641853">
    <property type="component" value="Unassembled WGS sequence"/>
</dbReference>
<dbReference type="AlphaFoldDB" id="A0A8H6V6L8"/>
<reference evidence="2" key="1">
    <citation type="submission" date="2020-06" db="EMBL/GenBank/DDBJ databases">
        <title>Draft genome sequences of strains closely related to Aspergillus parafelis and Aspergillus hiratsukae.</title>
        <authorList>
            <person name="Dos Santos R.A.C."/>
            <person name="Rivero-Menendez O."/>
            <person name="Steenwyk J.L."/>
            <person name="Mead M.E."/>
            <person name="Goldman G.H."/>
            <person name="Alastruey-Izquierdo A."/>
            <person name="Rokas A."/>
        </authorList>
    </citation>
    <scope>NUCLEOTIDE SEQUENCE</scope>
    <source>
        <strain evidence="1">CNM-CM5623</strain>
        <strain evidence="2">CNM-CM7691</strain>
    </source>
</reference>
<sequence length="143" mass="16433">MPKYLSNLVVMYAEEPASQPDDIVTELQGLSSDINKGVKGLYVWLQPQWTAEKEGAITHLCFEKPKSEIRNYNNLALGRKDEYRYITAERKGERPITRVGLFRTEHELTPEQIKTRIGQSGYTNYTADINQGRGASYLYLVWT</sequence>
<organism evidence="2 3">
    <name type="scientific">Aspergillus felis</name>
    <dbReference type="NCBI Taxonomy" id="1287682"/>
    <lineage>
        <taxon>Eukaryota</taxon>
        <taxon>Fungi</taxon>
        <taxon>Dikarya</taxon>
        <taxon>Ascomycota</taxon>
        <taxon>Pezizomycotina</taxon>
        <taxon>Eurotiomycetes</taxon>
        <taxon>Eurotiomycetidae</taxon>
        <taxon>Eurotiales</taxon>
        <taxon>Aspergillaceae</taxon>
        <taxon>Aspergillus</taxon>
        <taxon>Aspergillus subgen. Fumigati</taxon>
    </lineage>
</organism>
<comment type="caution">
    <text evidence="2">The sequence shown here is derived from an EMBL/GenBank/DDBJ whole genome shotgun (WGS) entry which is preliminary data.</text>
</comment>
<dbReference type="OrthoDB" id="1046782at2759"/>